<dbReference type="AlphaFoldDB" id="H8WFG1"/>
<keyword evidence="1" id="KW-0602">Photosynthesis</keyword>
<feature type="non-terminal residue" evidence="3">
    <location>
        <position position="1"/>
    </location>
</feature>
<dbReference type="GO" id="GO:0015979">
    <property type="term" value="P:photosynthesis"/>
    <property type="evidence" value="ECO:0007669"/>
    <property type="project" value="UniProtKB-KW"/>
</dbReference>
<feature type="compositionally biased region" description="Basic residues" evidence="2">
    <location>
        <begin position="222"/>
        <end position="241"/>
    </location>
</feature>
<dbReference type="EMBL" id="FR845813">
    <property type="protein sequence ID" value="CCA60823.1"/>
    <property type="molecule type" value="Genomic_DNA"/>
</dbReference>
<reference evidence="3" key="1">
    <citation type="journal article" date="2012" name="Curr. Biol.">
        <title>Adaptive Evolution of C(4) Photosynthesis through Recurrent Lateral Gene Transfer.</title>
        <authorList>
            <person name="Christin P.A."/>
            <person name="Edwards E.J."/>
            <person name="Besnard G."/>
            <person name="Boxall S.F."/>
            <person name="Gregory R."/>
            <person name="Kellogg E.A."/>
            <person name="Hartwell J."/>
            <person name="Osborne C.P."/>
        </authorList>
    </citation>
    <scope>NUCLEOTIDE SEQUENCE</scope>
</reference>
<feature type="compositionally biased region" description="Low complexity" evidence="2">
    <location>
        <begin position="57"/>
        <end position="74"/>
    </location>
</feature>
<feature type="compositionally biased region" description="Basic residues" evidence="2">
    <location>
        <begin position="171"/>
        <end position="186"/>
    </location>
</feature>
<keyword evidence="3" id="KW-0670">Pyruvate</keyword>
<sequence length="241" mass="25676">HTDVLDAITTHVGIGSYREWPEEKRQEWLLSELRGKLRRVHHLHGHGAVGRARRRAPAAQVPRAAPAARGPAVREAGRPGGGARGGGAAVLGGLVHGPDQRQAGGDDRLLRLRQGCRPPVGGVAAVQGAGGAGAGGEALRREADHVPRSRRHRRQGRRADAPRHPVPAAGHHPRLAPRHGAGRGHRALVRGGAPLLPHAAAVHRRHPRTRHAPAGLPQARVARAHGRARRRGHRGVPLHRL</sequence>
<protein>
    <submittedName>
        <fullName evidence="3">Phosphoenolpyruvate carboxylase</fullName>
    </submittedName>
</protein>
<name>H8WFG1_ALLSE</name>
<dbReference type="InterPro" id="IPR015813">
    <property type="entry name" value="Pyrv/PenolPyrv_kinase-like_dom"/>
</dbReference>
<proteinExistence type="predicted"/>
<feature type="compositionally biased region" description="Basic residues" evidence="2">
    <location>
        <begin position="45"/>
        <end position="56"/>
    </location>
</feature>
<dbReference type="SUPFAM" id="SSF51621">
    <property type="entry name" value="Phosphoenolpyruvate/pyruvate domain"/>
    <property type="match status" value="1"/>
</dbReference>
<dbReference type="GO" id="GO:0003824">
    <property type="term" value="F:catalytic activity"/>
    <property type="evidence" value="ECO:0007669"/>
    <property type="project" value="InterPro"/>
</dbReference>
<evidence type="ECO:0000256" key="1">
    <source>
        <dbReference type="ARBA" id="ARBA00022531"/>
    </source>
</evidence>
<evidence type="ECO:0000256" key="2">
    <source>
        <dbReference type="SAM" id="MobiDB-lite"/>
    </source>
</evidence>
<feature type="region of interest" description="Disordered" evidence="2">
    <location>
        <begin position="220"/>
        <end position="241"/>
    </location>
</feature>
<feature type="compositionally biased region" description="Basic and acidic residues" evidence="2">
    <location>
        <begin position="138"/>
        <end position="147"/>
    </location>
</feature>
<feature type="compositionally biased region" description="Gly residues" evidence="2">
    <location>
        <begin position="78"/>
        <end position="90"/>
    </location>
</feature>
<feature type="region of interest" description="Disordered" evidence="2">
    <location>
        <begin position="126"/>
        <end position="186"/>
    </location>
</feature>
<feature type="region of interest" description="Disordered" evidence="2">
    <location>
        <begin position="45"/>
        <end position="105"/>
    </location>
</feature>
<organism evidence="3">
    <name type="scientific">Alloteropsis semialata subsp. semialata</name>
    <dbReference type="NCBI Taxonomy" id="486857"/>
    <lineage>
        <taxon>Eukaryota</taxon>
        <taxon>Viridiplantae</taxon>
        <taxon>Streptophyta</taxon>
        <taxon>Embryophyta</taxon>
        <taxon>Tracheophyta</taxon>
        <taxon>Spermatophyta</taxon>
        <taxon>Magnoliopsida</taxon>
        <taxon>Liliopsida</taxon>
        <taxon>Poales</taxon>
        <taxon>Poaceae</taxon>
        <taxon>PACMAD clade</taxon>
        <taxon>Panicoideae</taxon>
        <taxon>Panicodae</taxon>
        <taxon>Paniceae</taxon>
        <taxon>Boivinellinae</taxon>
        <taxon>Alloteropsis</taxon>
    </lineage>
</organism>
<evidence type="ECO:0000313" key="3">
    <source>
        <dbReference type="EMBL" id="CCA60823.1"/>
    </source>
</evidence>
<feature type="non-terminal residue" evidence="3">
    <location>
        <position position="241"/>
    </location>
</feature>
<accession>H8WFG1</accession>
<gene>
    <name evidence="3" type="primary">ppc-B2</name>
</gene>